<dbReference type="InterPro" id="IPR000152">
    <property type="entry name" value="EGF-type_Asp/Asn_hydroxyl_site"/>
</dbReference>
<dbReference type="Gene3D" id="2.10.25.10">
    <property type="entry name" value="Laminin"/>
    <property type="match status" value="3"/>
</dbReference>
<dbReference type="InterPro" id="IPR013032">
    <property type="entry name" value="EGF-like_CS"/>
</dbReference>
<feature type="domain" description="EGF-like" evidence="13">
    <location>
        <begin position="146"/>
        <end position="181"/>
    </location>
</feature>
<dbReference type="GO" id="GO:0016020">
    <property type="term" value="C:membrane"/>
    <property type="evidence" value="ECO:0007669"/>
    <property type="project" value="UniProtKB-SubCell"/>
</dbReference>
<organism evidence="14 15">
    <name type="scientific">Myotis brandtii</name>
    <name type="common">Brandt's bat</name>
    <dbReference type="NCBI Taxonomy" id="109478"/>
    <lineage>
        <taxon>Eukaryota</taxon>
        <taxon>Metazoa</taxon>
        <taxon>Chordata</taxon>
        <taxon>Craniata</taxon>
        <taxon>Vertebrata</taxon>
        <taxon>Euteleostomi</taxon>
        <taxon>Mammalia</taxon>
        <taxon>Eutheria</taxon>
        <taxon>Laurasiatheria</taxon>
        <taxon>Chiroptera</taxon>
        <taxon>Yangochiroptera</taxon>
        <taxon>Vespertilionidae</taxon>
        <taxon>Myotis</taxon>
    </lineage>
</organism>
<evidence type="ECO:0000259" key="13">
    <source>
        <dbReference type="PROSITE" id="PS50026"/>
    </source>
</evidence>
<dbReference type="PROSITE" id="PS00010">
    <property type="entry name" value="ASX_HYDROXYL"/>
    <property type="match status" value="3"/>
</dbReference>
<evidence type="ECO:0000256" key="1">
    <source>
        <dbReference type="ARBA" id="ARBA00004167"/>
    </source>
</evidence>
<dbReference type="PROSITE" id="PS50026">
    <property type="entry name" value="EGF_3"/>
    <property type="match status" value="4"/>
</dbReference>
<reference evidence="14 15" key="1">
    <citation type="journal article" date="2013" name="Nat. Commun.">
        <title>Genome analysis reveals insights into physiology and longevity of the Brandt's bat Myotis brandtii.</title>
        <authorList>
            <person name="Seim I."/>
            <person name="Fang X."/>
            <person name="Xiong Z."/>
            <person name="Lobanov A.V."/>
            <person name="Huang Z."/>
            <person name="Ma S."/>
            <person name="Feng Y."/>
            <person name="Turanov A.A."/>
            <person name="Zhu Y."/>
            <person name="Lenz T.L."/>
            <person name="Gerashchenko M.V."/>
            <person name="Fan D."/>
            <person name="Hee Yim S."/>
            <person name="Yao X."/>
            <person name="Jordan D."/>
            <person name="Xiong Y."/>
            <person name="Ma Y."/>
            <person name="Lyapunov A.N."/>
            <person name="Chen G."/>
            <person name="Kulakova O.I."/>
            <person name="Sun Y."/>
            <person name="Lee S.G."/>
            <person name="Bronson R.T."/>
            <person name="Moskalev A.A."/>
            <person name="Sunyaev S.R."/>
            <person name="Zhang G."/>
            <person name="Krogh A."/>
            <person name="Wang J."/>
            <person name="Gladyshev V.N."/>
        </authorList>
    </citation>
    <scope>NUCLEOTIDE SEQUENCE [LARGE SCALE GENOMIC DNA]</scope>
</reference>
<dbReference type="Proteomes" id="UP000052978">
    <property type="component" value="Unassembled WGS sequence"/>
</dbReference>
<feature type="domain" description="EGF-like" evidence="13">
    <location>
        <begin position="23"/>
        <end position="59"/>
    </location>
</feature>
<evidence type="ECO:0000256" key="10">
    <source>
        <dbReference type="ARBA" id="ARBA00023180"/>
    </source>
</evidence>
<sequence>MDADNTHHCRCQPGYTGSYCEDQVDECSPSPCQNGATCTDYPGGYSCECVAGYHGVNCSEEINECLSHPCQNGGTCIDLTNTYKCSCPRGTQGRRVRGDGRLRAMRPGVCGGGERPPWPPLSRRGPLCRYKCDCEPGWSGANCDVNNNECESNPCVNGGTCKDMTSGYVCTCREGFSVSCLPGSPWKPKERRAWKIAAAGQRDNGREEDNASSDRPCGRKQEDRAGFRGEIVARVQGRSPGPRSVPRLPDN</sequence>
<dbReference type="InterPro" id="IPR009030">
    <property type="entry name" value="Growth_fac_rcpt_cys_sf"/>
</dbReference>
<dbReference type="PANTHER" id="PTHR12916">
    <property type="entry name" value="CYTOCHROME C OXIDASE POLYPEPTIDE VIC-2"/>
    <property type="match status" value="1"/>
</dbReference>
<dbReference type="FunFam" id="2.10.25.10:FF:000247">
    <property type="entry name" value="Delta/notch like EGF repeat containing"/>
    <property type="match status" value="1"/>
</dbReference>
<name>S7NJ23_MYOBR</name>
<keyword evidence="15" id="KW-1185">Reference proteome</keyword>
<dbReference type="SMART" id="SM00181">
    <property type="entry name" value="EGF"/>
    <property type="match status" value="4"/>
</dbReference>
<feature type="region of interest" description="Disordered" evidence="12">
    <location>
        <begin position="197"/>
        <end position="251"/>
    </location>
</feature>
<keyword evidence="8" id="KW-0472">Membrane</keyword>
<dbReference type="InterPro" id="IPR001881">
    <property type="entry name" value="EGF-like_Ca-bd_dom"/>
</dbReference>
<dbReference type="PRINTS" id="PR00010">
    <property type="entry name" value="EGFBLOOD"/>
</dbReference>
<keyword evidence="10" id="KW-0325">Glycoprotein</keyword>
<evidence type="ECO:0000256" key="3">
    <source>
        <dbReference type="ARBA" id="ARBA00022692"/>
    </source>
</evidence>
<evidence type="ECO:0000256" key="2">
    <source>
        <dbReference type="ARBA" id="ARBA00022536"/>
    </source>
</evidence>
<accession>S7NJ23</accession>
<evidence type="ECO:0000256" key="12">
    <source>
        <dbReference type="SAM" id="MobiDB-lite"/>
    </source>
</evidence>
<dbReference type="GO" id="GO:0071944">
    <property type="term" value="C:cell periphery"/>
    <property type="evidence" value="ECO:0007669"/>
    <property type="project" value="UniProtKB-ARBA"/>
</dbReference>
<evidence type="ECO:0000256" key="4">
    <source>
        <dbReference type="ARBA" id="ARBA00022729"/>
    </source>
</evidence>
<dbReference type="GO" id="GO:0007399">
    <property type="term" value="P:nervous system development"/>
    <property type="evidence" value="ECO:0007669"/>
    <property type="project" value="UniProtKB-ARBA"/>
</dbReference>
<dbReference type="Pfam" id="PF00008">
    <property type="entry name" value="EGF"/>
    <property type="match status" value="2"/>
</dbReference>
<dbReference type="PROSITE" id="PS01187">
    <property type="entry name" value="EGF_CA"/>
    <property type="match status" value="2"/>
</dbReference>
<keyword evidence="3" id="KW-0812">Transmembrane</keyword>
<evidence type="ECO:0000256" key="6">
    <source>
        <dbReference type="ARBA" id="ARBA00022837"/>
    </source>
</evidence>
<feature type="domain" description="EGF-like" evidence="13">
    <location>
        <begin position="61"/>
        <end position="97"/>
    </location>
</feature>
<dbReference type="SUPFAM" id="SSF57184">
    <property type="entry name" value="Growth factor receptor domain"/>
    <property type="match status" value="1"/>
</dbReference>
<comment type="subcellular location">
    <subcellularLocation>
        <location evidence="1">Membrane</location>
        <topology evidence="1">Single-pass membrane protein</topology>
    </subcellularLocation>
</comment>
<gene>
    <name evidence="14" type="ORF">D623_10013941</name>
</gene>
<keyword evidence="7" id="KW-1133">Transmembrane helix</keyword>
<dbReference type="PROSITE" id="PS00022">
    <property type="entry name" value="EGF_1"/>
    <property type="match status" value="2"/>
</dbReference>
<evidence type="ECO:0000256" key="7">
    <source>
        <dbReference type="ARBA" id="ARBA00022989"/>
    </source>
</evidence>
<keyword evidence="5" id="KW-0677">Repeat</keyword>
<dbReference type="SUPFAM" id="SSF57196">
    <property type="entry name" value="EGF/Laminin"/>
    <property type="match status" value="1"/>
</dbReference>
<dbReference type="FunFam" id="2.10.25.10:FF:000004">
    <property type="entry name" value="Neurogenic locus notch 1"/>
    <property type="match status" value="2"/>
</dbReference>
<comment type="caution">
    <text evidence="11">Lacks conserved residue(s) required for the propagation of feature annotation.</text>
</comment>
<dbReference type="PROSITE" id="PS01186">
    <property type="entry name" value="EGF_2"/>
    <property type="match status" value="2"/>
</dbReference>
<keyword evidence="6" id="KW-0106">Calcium</keyword>
<feature type="compositionally biased region" description="Basic and acidic residues" evidence="12">
    <location>
        <begin position="216"/>
        <end position="227"/>
    </location>
</feature>
<dbReference type="Pfam" id="PF12661">
    <property type="entry name" value="hEGF"/>
    <property type="match status" value="1"/>
</dbReference>
<evidence type="ECO:0000313" key="14">
    <source>
        <dbReference type="EMBL" id="EPQ17444.1"/>
    </source>
</evidence>
<protein>
    <submittedName>
        <fullName evidence="14">Neurogenic locus notch protein like protein</fullName>
    </submittedName>
</protein>
<keyword evidence="2 11" id="KW-0245">EGF-like domain</keyword>
<evidence type="ECO:0000256" key="5">
    <source>
        <dbReference type="ARBA" id="ARBA00022737"/>
    </source>
</evidence>
<feature type="domain" description="EGF-like" evidence="13">
    <location>
        <begin position="1"/>
        <end position="21"/>
    </location>
</feature>
<evidence type="ECO:0000256" key="8">
    <source>
        <dbReference type="ARBA" id="ARBA00023136"/>
    </source>
</evidence>
<dbReference type="SMART" id="SM00179">
    <property type="entry name" value="EGF_CA"/>
    <property type="match status" value="3"/>
</dbReference>
<dbReference type="PANTHER" id="PTHR12916:SF4">
    <property type="entry name" value="UNINFLATABLE, ISOFORM C"/>
    <property type="match status" value="1"/>
</dbReference>
<evidence type="ECO:0000313" key="15">
    <source>
        <dbReference type="Proteomes" id="UP000052978"/>
    </source>
</evidence>
<dbReference type="InterPro" id="IPR018097">
    <property type="entry name" value="EGF_Ca-bd_CS"/>
</dbReference>
<evidence type="ECO:0000256" key="9">
    <source>
        <dbReference type="ARBA" id="ARBA00023157"/>
    </source>
</evidence>
<dbReference type="GO" id="GO:0005509">
    <property type="term" value="F:calcium ion binding"/>
    <property type="evidence" value="ECO:0007669"/>
    <property type="project" value="InterPro"/>
</dbReference>
<dbReference type="GO" id="GO:0120025">
    <property type="term" value="C:plasma membrane bounded cell projection"/>
    <property type="evidence" value="ECO:0007669"/>
    <property type="project" value="UniProtKB-ARBA"/>
</dbReference>
<feature type="disulfide bond" evidence="11">
    <location>
        <begin position="11"/>
        <end position="20"/>
    </location>
</feature>
<evidence type="ECO:0000256" key="11">
    <source>
        <dbReference type="PROSITE-ProRule" id="PRU00076"/>
    </source>
</evidence>
<keyword evidence="9 11" id="KW-1015">Disulfide bond</keyword>
<proteinExistence type="predicted"/>
<dbReference type="EMBL" id="KE164357">
    <property type="protein sequence ID" value="EPQ17444.1"/>
    <property type="molecule type" value="Genomic_DNA"/>
</dbReference>
<dbReference type="CDD" id="cd00054">
    <property type="entry name" value="EGF_CA"/>
    <property type="match status" value="3"/>
</dbReference>
<dbReference type="AlphaFoldDB" id="S7NJ23"/>
<keyword evidence="4" id="KW-0732">Signal</keyword>
<dbReference type="InterPro" id="IPR000742">
    <property type="entry name" value="EGF"/>
</dbReference>
<feature type="disulfide bond" evidence="11">
    <location>
        <begin position="49"/>
        <end position="58"/>
    </location>
</feature>